<reference evidence="1 2" key="1">
    <citation type="submission" date="2021-12" db="EMBL/GenBank/DDBJ databases">
        <title>Genome sequencing of bacteria with rrn-lacking chromosome and rrn-plasmid.</title>
        <authorList>
            <person name="Anda M."/>
            <person name="Iwasaki W."/>
        </authorList>
    </citation>
    <scope>NUCLEOTIDE SEQUENCE [LARGE SCALE GENOMIC DNA]</scope>
    <source>
        <strain evidence="1 2">NBRC 101262</strain>
    </source>
</reference>
<organism evidence="1 2">
    <name type="scientific">Persicobacter psychrovividus</name>
    <dbReference type="NCBI Taxonomy" id="387638"/>
    <lineage>
        <taxon>Bacteria</taxon>
        <taxon>Pseudomonadati</taxon>
        <taxon>Bacteroidota</taxon>
        <taxon>Cytophagia</taxon>
        <taxon>Cytophagales</taxon>
        <taxon>Persicobacteraceae</taxon>
        <taxon>Persicobacter</taxon>
    </lineage>
</organism>
<gene>
    <name evidence="1" type="ORF">PEPS_17670</name>
</gene>
<dbReference type="Proteomes" id="UP001354989">
    <property type="component" value="Chromosome"/>
</dbReference>
<accession>A0ABN6LDU2</accession>
<protein>
    <submittedName>
        <fullName evidence="1">Uncharacterized protein</fullName>
    </submittedName>
</protein>
<name>A0ABN6LDU2_9BACT</name>
<dbReference type="EMBL" id="AP025292">
    <property type="protein sequence ID" value="BDC99486.1"/>
    <property type="molecule type" value="Genomic_DNA"/>
</dbReference>
<sequence>MFNSHSDSLVLGIGCYSYLELGDEFSKLNSKISFGHGSLNYRREGCWVDSIQISKNALNGISTRGMTLSPQTLILPENELNIAFYGETFRILTDNVYLEQSANQAIFNLNDGNGQYGDHQKVKELNLKIPPSNVIINIDLSQFPALKRLYIETEGTVNLDEELLNGIEKVEIKSDNLNK</sequence>
<dbReference type="RefSeq" id="WP_338396828.1">
    <property type="nucleotide sequence ID" value="NZ_AP025292.1"/>
</dbReference>
<evidence type="ECO:0000313" key="1">
    <source>
        <dbReference type="EMBL" id="BDC99486.1"/>
    </source>
</evidence>
<proteinExistence type="predicted"/>
<keyword evidence="2" id="KW-1185">Reference proteome</keyword>
<evidence type="ECO:0000313" key="2">
    <source>
        <dbReference type="Proteomes" id="UP001354989"/>
    </source>
</evidence>